<dbReference type="Proteomes" id="UP000275530">
    <property type="component" value="Unassembled WGS sequence"/>
</dbReference>
<comment type="caution">
    <text evidence="1">The sequence shown here is derived from an EMBL/GenBank/DDBJ whole genome shotgun (WGS) entry which is preliminary data.</text>
</comment>
<organism evidence="1 2">
    <name type="scientific">Mesorhizobium jarvisii</name>
    <dbReference type="NCBI Taxonomy" id="1777867"/>
    <lineage>
        <taxon>Bacteria</taxon>
        <taxon>Pseudomonadati</taxon>
        <taxon>Pseudomonadota</taxon>
        <taxon>Alphaproteobacteria</taxon>
        <taxon>Hyphomicrobiales</taxon>
        <taxon>Phyllobacteriaceae</taxon>
        <taxon>Mesorhizobium</taxon>
    </lineage>
</organism>
<name>A0A6M7TKC8_9HYPH</name>
<dbReference type="AlphaFoldDB" id="A0A6M7TKC8"/>
<evidence type="ECO:0000313" key="2">
    <source>
        <dbReference type="Proteomes" id="UP000275530"/>
    </source>
</evidence>
<protein>
    <submittedName>
        <fullName evidence="1">Uncharacterized protein</fullName>
    </submittedName>
</protein>
<dbReference type="EMBL" id="QZXA01000010">
    <property type="protein sequence ID" value="RJT30590.1"/>
    <property type="molecule type" value="Genomic_DNA"/>
</dbReference>
<keyword evidence="2" id="KW-1185">Reference proteome</keyword>
<gene>
    <name evidence="1" type="ORF">D3242_24775</name>
</gene>
<evidence type="ECO:0000313" key="1">
    <source>
        <dbReference type="EMBL" id="RJT30590.1"/>
    </source>
</evidence>
<dbReference type="RefSeq" id="WP_081296198.1">
    <property type="nucleotide sequence ID" value="NZ_CP033507.1"/>
</dbReference>
<sequence length="99" mass="9874">MAGFEPRSLALYNSVPYGANTGGVASKTVDFFSYATADAVATVIAAGYFNGARAKLKVNSVIDALCVADGVGDRVSLIVTAVPASGNVTVAINTDASGA</sequence>
<accession>A0A6M7TKC8</accession>
<proteinExistence type="predicted"/>
<reference evidence="1 2" key="1">
    <citation type="submission" date="2018-09" db="EMBL/GenBank/DDBJ databases">
        <title>Mesorhizobium carmichaelinearum sp. nov. isolated from Carmichaelinea spp. root nodules in New Zealand.</title>
        <authorList>
            <person name="De Meyer S.E."/>
        </authorList>
    </citation>
    <scope>NUCLEOTIDE SEQUENCE [LARGE SCALE GENOMIC DNA]</scope>
    <source>
        <strain evidence="1 2">LMG 28313</strain>
    </source>
</reference>